<feature type="compositionally biased region" description="Polar residues" evidence="5">
    <location>
        <begin position="148"/>
        <end position="158"/>
    </location>
</feature>
<dbReference type="CDD" id="cd00010">
    <property type="entry name" value="AAI_LTSS"/>
    <property type="match status" value="1"/>
</dbReference>
<evidence type="ECO:0000313" key="9">
    <source>
        <dbReference type="Proteomes" id="UP000230069"/>
    </source>
</evidence>
<organism evidence="8 9">
    <name type="scientific">Aquilegia coerulea</name>
    <name type="common">Rocky mountain columbine</name>
    <dbReference type="NCBI Taxonomy" id="218851"/>
    <lineage>
        <taxon>Eukaryota</taxon>
        <taxon>Viridiplantae</taxon>
        <taxon>Streptophyta</taxon>
        <taxon>Embryophyta</taxon>
        <taxon>Tracheophyta</taxon>
        <taxon>Spermatophyta</taxon>
        <taxon>Magnoliopsida</taxon>
        <taxon>Ranunculales</taxon>
        <taxon>Ranunculaceae</taxon>
        <taxon>Thalictroideae</taxon>
        <taxon>Aquilegia</taxon>
    </lineage>
</organism>
<dbReference type="OrthoDB" id="664243at2759"/>
<keyword evidence="4" id="KW-0325">Glycoprotein</keyword>
<dbReference type="EMBL" id="KZ305043">
    <property type="protein sequence ID" value="PIA39706.1"/>
    <property type="molecule type" value="Genomic_DNA"/>
</dbReference>
<dbReference type="AlphaFoldDB" id="A0A2G5D871"/>
<keyword evidence="3" id="KW-1015">Disulfide bond</keyword>
<dbReference type="SMART" id="SM00499">
    <property type="entry name" value="AAI"/>
    <property type="match status" value="1"/>
</dbReference>
<evidence type="ECO:0000256" key="4">
    <source>
        <dbReference type="ARBA" id="ARBA00023180"/>
    </source>
</evidence>
<feature type="chain" id="PRO_5013855168" description="Bifunctional inhibitor/plant lipid transfer protein/seed storage helical domain-containing protein" evidence="6">
    <location>
        <begin position="24"/>
        <end position="247"/>
    </location>
</feature>
<evidence type="ECO:0000256" key="3">
    <source>
        <dbReference type="ARBA" id="ARBA00023157"/>
    </source>
</evidence>
<feature type="signal peptide" evidence="6">
    <location>
        <begin position="1"/>
        <end position="23"/>
    </location>
</feature>
<reference evidence="8 9" key="1">
    <citation type="submission" date="2017-09" db="EMBL/GenBank/DDBJ databases">
        <title>WGS assembly of Aquilegia coerulea Goldsmith.</title>
        <authorList>
            <person name="Hodges S."/>
            <person name="Kramer E."/>
            <person name="Nordborg M."/>
            <person name="Tomkins J."/>
            <person name="Borevitz J."/>
            <person name="Derieg N."/>
            <person name="Yan J."/>
            <person name="Mihaltcheva S."/>
            <person name="Hayes R.D."/>
            <person name="Rokhsar D."/>
        </authorList>
    </citation>
    <scope>NUCLEOTIDE SEQUENCE [LARGE SCALE GENOMIC DNA]</scope>
    <source>
        <strain evidence="9">cv. Goldsmith</strain>
    </source>
</reference>
<keyword evidence="2 6" id="KW-0732">Signal</keyword>
<evidence type="ECO:0000259" key="7">
    <source>
        <dbReference type="SMART" id="SM00499"/>
    </source>
</evidence>
<dbReference type="InParanoid" id="A0A2G5D871"/>
<dbReference type="Gene3D" id="1.10.110.10">
    <property type="entry name" value="Plant lipid-transfer and hydrophobic proteins"/>
    <property type="match status" value="1"/>
</dbReference>
<evidence type="ECO:0000256" key="5">
    <source>
        <dbReference type="SAM" id="MobiDB-lite"/>
    </source>
</evidence>
<evidence type="ECO:0000256" key="1">
    <source>
        <dbReference type="ARBA" id="ARBA00009748"/>
    </source>
</evidence>
<feature type="compositionally biased region" description="Polar residues" evidence="5">
    <location>
        <begin position="167"/>
        <end position="185"/>
    </location>
</feature>
<evidence type="ECO:0000256" key="2">
    <source>
        <dbReference type="ARBA" id="ARBA00022729"/>
    </source>
</evidence>
<dbReference type="InterPro" id="IPR043325">
    <property type="entry name" value="LTSS"/>
</dbReference>
<accession>A0A2G5D871</accession>
<evidence type="ECO:0000256" key="6">
    <source>
        <dbReference type="SAM" id="SignalP"/>
    </source>
</evidence>
<gene>
    <name evidence="8" type="ORF">AQUCO_02600272v1</name>
</gene>
<dbReference type="SUPFAM" id="SSF47699">
    <property type="entry name" value="Bifunctional inhibitor/lipid-transfer protein/seed storage 2S albumin"/>
    <property type="match status" value="1"/>
</dbReference>
<keyword evidence="9" id="KW-1185">Reference proteome</keyword>
<comment type="similarity">
    <text evidence="1">Belongs to the plant LTP family.</text>
</comment>
<feature type="region of interest" description="Disordered" evidence="5">
    <location>
        <begin position="114"/>
        <end position="197"/>
    </location>
</feature>
<dbReference type="InterPro" id="IPR016140">
    <property type="entry name" value="Bifunc_inhib/LTP/seed_store"/>
</dbReference>
<sequence>MASHFSVCILILLLFISTPNTFAEDSSPSVSDPIRDCAPWLLPLVPCAPFVQGSVASPGQLCCDNLWDINDQRPSCLCIFLNDPTFTYFPVNQTLALQLPLQCNLMLDNNICSGSNTGTPESPLAPMTPESPQAPMTPESPQAPVTPESPQLQITPESPQAPIPKGSDTSSSVPGSNLVTPESPQSPFPKGTDTNTSAAVSPVVAFPPVSTAGLGISRSASTKWKTEGEAYLAAAIIFILGGVMSWF</sequence>
<dbReference type="Proteomes" id="UP000230069">
    <property type="component" value="Unassembled WGS sequence"/>
</dbReference>
<dbReference type="Pfam" id="PF14368">
    <property type="entry name" value="LTP_2"/>
    <property type="match status" value="1"/>
</dbReference>
<proteinExistence type="inferred from homology"/>
<name>A0A2G5D871_AQUCA</name>
<evidence type="ECO:0000313" key="8">
    <source>
        <dbReference type="EMBL" id="PIA39706.1"/>
    </source>
</evidence>
<dbReference type="PANTHER" id="PTHR33044">
    <property type="entry name" value="BIFUNCTIONAL INHIBITOR/LIPID-TRANSFER PROTEIN/SEED STORAGE 2S ALBUMIN SUPERFAMILY PROTEIN-RELATED"/>
    <property type="match status" value="1"/>
</dbReference>
<protein>
    <recommendedName>
        <fullName evidence="7">Bifunctional inhibitor/plant lipid transfer protein/seed storage helical domain-containing protein</fullName>
    </recommendedName>
</protein>
<feature type="domain" description="Bifunctional inhibitor/plant lipid transfer protein/seed storage helical" evidence="7">
    <location>
        <begin position="37"/>
        <end position="112"/>
    </location>
</feature>
<dbReference type="InterPro" id="IPR036312">
    <property type="entry name" value="Bifun_inhib/LTP/seed_sf"/>
</dbReference>